<dbReference type="NCBIfam" id="TIGR00229">
    <property type="entry name" value="sensory_box"/>
    <property type="match status" value="2"/>
</dbReference>
<dbReference type="SMART" id="SM00267">
    <property type="entry name" value="GGDEF"/>
    <property type="match status" value="1"/>
</dbReference>
<sequence length="427" mass="48551">MLSINKNTVADFDYIKDQVLDSIDSFIYTKDLQGNYTYVNQAVLNLFEKSLDQVIGFADTNFFDLSLSKELKNNDREVIEKGIRVENEESSFIRAKNEVRIFKVVKKPLFDLHGNVIGICGISTDITVEKKLQEQVAEQSFLLDTMLNNIDSHIYVKDSERTFLYVNTRTADLFGNSAANIIGKKDIDILPKNIADHFYTSDKKVFETKTKQVIEETVKDEKGNNCHYISTKVPFNQPGKLPAIIGFSTEVTELFELKEKFKQLANIDSLTNLYNRRYFTLHIEKEYLRAKRYSHPMTLISIDIDHFKSINDKYGHPGGDQILIAVANKLKASLRQTDILARIGGEEFSIILPNTSIASAIQFAERIRVEQSELRITGEWDSEASISVSIGVSSLLTGDKSFDELLSRTDKALYQAKKSGRNRVCHL</sequence>
<dbReference type="Pfam" id="PF00990">
    <property type="entry name" value="GGDEF"/>
    <property type="match status" value="1"/>
</dbReference>
<organism evidence="6 7">
    <name type="scientific">Colwellia echini</name>
    <dbReference type="NCBI Taxonomy" id="1982103"/>
    <lineage>
        <taxon>Bacteria</taxon>
        <taxon>Pseudomonadati</taxon>
        <taxon>Pseudomonadota</taxon>
        <taxon>Gammaproteobacteria</taxon>
        <taxon>Alteromonadales</taxon>
        <taxon>Colwelliaceae</taxon>
        <taxon>Colwellia</taxon>
    </lineage>
</organism>
<dbReference type="InterPro" id="IPR050469">
    <property type="entry name" value="Diguanylate_Cyclase"/>
</dbReference>
<dbReference type="Proteomes" id="UP000815846">
    <property type="component" value="Unassembled WGS sequence"/>
</dbReference>
<dbReference type="CDD" id="cd01949">
    <property type="entry name" value="GGDEF"/>
    <property type="match status" value="1"/>
</dbReference>
<proteinExistence type="predicted"/>
<dbReference type="PANTHER" id="PTHR45138">
    <property type="entry name" value="REGULATORY COMPONENTS OF SENSORY TRANSDUCTION SYSTEM"/>
    <property type="match status" value="1"/>
</dbReference>
<dbReference type="SUPFAM" id="SSF55073">
    <property type="entry name" value="Nucleotide cyclase"/>
    <property type="match status" value="1"/>
</dbReference>
<protein>
    <recommendedName>
        <fullName evidence="1">diguanylate cyclase</fullName>
        <ecNumber evidence="1">2.7.7.65</ecNumber>
    </recommendedName>
</protein>
<reference evidence="6 7" key="1">
    <citation type="submission" date="2019-08" db="EMBL/GenBank/DDBJ databases">
        <title>Microbe sample from Colwellia echini.</title>
        <authorList>
            <person name="Christiansen L."/>
            <person name="Pathiraja D."/>
            <person name="Schultz-Johansen M."/>
            <person name="Choi I.-G."/>
            <person name="Stougaard P."/>
        </authorList>
    </citation>
    <scope>NUCLEOTIDE SEQUENCE [LARGE SCALE GENOMIC DNA]</scope>
    <source>
        <strain evidence="6 7">A3</strain>
    </source>
</reference>
<dbReference type="InterPro" id="IPR043128">
    <property type="entry name" value="Rev_trsase/Diguanyl_cyclase"/>
</dbReference>
<keyword evidence="7" id="KW-1185">Reference proteome</keyword>
<dbReference type="PANTHER" id="PTHR45138:SF9">
    <property type="entry name" value="DIGUANYLATE CYCLASE DGCM-RELATED"/>
    <property type="match status" value="1"/>
</dbReference>
<dbReference type="InterPro" id="IPR029787">
    <property type="entry name" value="Nucleotide_cyclase"/>
</dbReference>
<comment type="caution">
    <text evidence="6">The sequence shown here is derived from an EMBL/GenBank/DDBJ whole genome shotgun (WGS) entry which is preliminary data.</text>
</comment>
<comment type="catalytic activity">
    <reaction evidence="2">
        <text>2 GTP = 3',3'-c-di-GMP + 2 diphosphate</text>
        <dbReference type="Rhea" id="RHEA:24898"/>
        <dbReference type="ChEBI" id="CHEBI:33019"/>
        <dbReference type="ChEBI" id="CHEBI:37565"/>
        <dbReference type="ChEBI" id="CHEBI:58805"/>
        <dbReference type="EC" id="2.7.7.65"/>
    </reaction>
</comment>
<evidence type="ECO:0000259" key="4">
    <source>
        <dbReference type="PROSITE" id="PS50113"/>
    </source>
</evidence>
<dbReference type="Gene3D" id="3.30.450.20">
    <property type="entry name" value="PAS domain"/>
    <property type="match status" value="2"/>
</dbReference>
<dbReference type="SUPFAM" id="SSF55785">
    <property type="entry name" value="PYP-like sensor domain (PAS domain)"/>
    <property type="match status" value="2"/>
</dbReference>
<feature type="domain" description="GGDEF" evidence="5">
    <location>
        <begin position="295"/>
        <end position="427"/>
    </location>
</feature>
<dbReference type="EMBL" id="PJAI02000012">
    <property type="protein sequence ID" value="TYK65265.1"/>
    <property type="molecule type" value="Genomic_DNA"/>
</dbReference>
<dbReference type="InterPro" id="IPR000700">
    <property type="entry name" value="PAS-assoc_C"/>
</dbReference>
<evidence type="ECO:0000259" key="3">
    <source>
        <dbReference type="PROSITE" id="PS50112"/>
    </source>
</evidence>
<gene>
    <name evidence="6" type="ORF">CWS31_011430</name>
</gene>
<dbReference type="EC" id="2.7.7.65" evidence="1"/>
<dbReference type="Pfam" id="PF08448">
    <property type="entry name" value="PAS_4"/>
    <property type="match status" value="2"/>
</dbReference>
<dbReference type="InterPro" id="IPR000014">
    <property type="entry name" value="PAS"/>
</dbReference>
<dbReference type="InterPro" id="IPR035965">
    <property type="entry name" value="PAS-like_dom_sf"/>
</dbReference>
<dbReference type="Gene3D" id="3.30.70.270">
    <property type="match status" value="1"/>
</dbReference>
<dbReference type="PROSITE" id="PS50887">
    <property type="entry name" value="GGDEF"/>
    <property type="match status" value="1"/>
</dbReference>
<dbReference type="CDD" id="cd00130">
    <property type="entry name" value="PAS"/>
    <property type="match status" value="1"/>
</dbReference>
<feature type="domain" description="PAC" evidence="4">
    <location>
        <begin position="86"/>
        <end position="138"/>
    </location>
</feature>
<evidence type="ECO:0000256" key="2">
    <source>
        <dbReference type="ARBA" id="ARBA00034247"/>
    </source>
</evidence>
<feature type="domain" description="PAS" evidence="3">
    <location>
        <begin position="139"/>
        <end position="217"/>
    </location>
</feature>
<dbReference type="PROSITE" id="PS50113">
    <property type="entry name" value="PAC"/>
    <property type="match status" value="1"/>
</dbReference>
<evidence type="ECO:0000313" key="7">
    <source>
        <dbReference type="Proteomes" id="UP000815846"/>
    </source>
</evidence>
<dbReference type="PROSITE" id="PS50112">
    <property type="entry name" value="PAS"/>
    <property type="match status" value="2"/>
</dbReference>
<feature type="domain" description="PAS" evidence="3">
    <location>
        <begin position="18"/>
        <end position="82"/>
    </location>
</feature>
<accession>A0ABY3MVP0</accession>
<evidence type="ECO:0000313" key="6">
    <source>
        <dbReference type="EMBL" id="TYK65265.1"/>
    </source>
</evidence>
<dbReference type="SMART" id="SM00091">
    <property type="entry name" value="PAS"/>
    <property type="match status" value="2"/>
</dbReference>
<evidence type="ECO:0000259" key="5">
    <source>
        <dbReference type="PROSITE" id="PS50887"/>
    </source>
</evidence>
<dbReference type="NCBIfam" id="TIGR00254">
    <property type="entry name" value="GGDEF"/>
    <property type="match status" value="1"/>
</dbReference>
<dbReference type="InterPro" id="IPR013656">
    <property type="entry name" value="PAS_4"/>
</dbReference>
<name>A0ABY3MVP0_9GAMM</name>
<evidence type="ECO:0000256" key="1">
    <source>
        <dbReference type="ARBA" id="ARBA00012528"/>
    </source>
</evidence>
<dbReference type="InterPro" id="IPR000160">
    <property type="entry name" value="GGDEF_dom"/>
</dbReference>